<dbReference type="RefSeq" id="WP_186769233.1">
    <property type="nucleotide sequence ID" value="NZ_JACOMF010000003.1"/>
</dbReference>
<feature type="signal peptide" evidence="1">
    <location>
        <begin position="1"/>
        <end position="17"/>
    </location>
</feature>
<comment type="caution">
    <text evidence="2">The sequence shown here is derived from an EMBL/GenBank/DDBJ whole genome shotgun (WGS) entry which is preliminary data.</text>
</comment>
<keyword evidence="1" id="KW-0732">Signal</keyword>
<reference evidence="2" key="1">
    <citation type="submission" date="2020-08" db="EMBL/GenBank/DDBJ databases">
        <authorList>
            <person name="Hu Y."/>
            <person name="Nguyen S.V."/>
            <person name="Li F."/>
            <person name="Fanning S."/>
        </authorList>
    </citation>
    <scope>NUCLEOTIDE SEQUENCE</scope>
    <source>
        <strain evidence="2">SYSU D8009</strain>
    </source>
</reference>
<accession>A0A9X0QV99</accession>
<sequence length="131" mass="14710">MRIVLTFLLLLATSALAQEPAWLTPDQVRIVLQARGFTDIEGLERQGNDFVVRQAKRYGTPVRDLRLDAVTGQPREAPLLTEAQAREMLRDRGYTEVTEIGREGDTIHLRAVREGTPTEISIDARTGVVKR</sequence>
<name>A0A9X0QV99_9PROT</name>
<keyword evidence="3" id="KW-1185">Reference proteome</keyword>
<proteinExistence type="predicted"/>
<evidence type="ECO:0000256" key="1">
    <source>
        <dbReference type="SAM" id="SignalP"/>
    </source>
</evidence>
<organism evidence="2 3">
    <name type="scientific">Siccirubricoccus deserti</name>
    <dbReference type="NCBI Taxonomy" id="2013562"/>
    <lineage>
        <taxon>Bacteria</taxon>
        <taxon>Pseudomonadati</taxon>
        <taxon>Pseudomonadota</taxon>
        <taxon>Alphaproteobacteria</taxon>
        <taxon>Acetobacterales</taxon>
        <taxon>Roseomonadaceae</taxon>
        <taxon>Siccirubricoccus</taxon>
    </lineage>
</organism>
<evidence type="ECO:0000313" key="3">
    <source>
        <dbReference type="Proteomes" id="UP000600101"/>
    </source>
</evidence>
<dbReference type="AlphaFoldDB" id="A0A9X0QV99"/>
<evidence type="ECO:0008006" key="4">
    <source>
        <dbReference type="Google" id="ProtNLM"/>
    </source>
</evidence>
<gene>
    <name evidence="2" type="ORF">H7965_03925</name>
</gene>
<dbReference type="EMBL" id="JACOMF010000003">
    <property type="protein sequence ID" value="MBC4014464.1"/>
    <property type="molecule type" value="Genomic_DNA"/>
</dbReference>
<protein>
    <recommendedName>
        <fullName evidence="4">PepSY domain-containing protein</fullName>
    </recommendedName>
</protein>
<evidence type="ECO:0000313" key="2">
    <source>
        <dbReference type="EMBL" id="MBC4014464.1"/>
    </source>
</evidence>
<feature type="chain" id="PRO_5040858692" description="PepSY domain-containing protein" evidence="1">
    <location>
        <begin position="18"/>
        <end position="131"/>
    </location>
</feature>
<dbReference type="Proteomes" id="UP000600101">
    <property type="component" value="Unassembled WGS sequence"/>
</dbReference>